<dbReference type="InterPro" id="IPR044929">
    <property type="entry name" value="DNA/RNA_non-sp_Endonuclease_sf"/>
</dbReference>
<feature type="transmembrane region" description="Helical" evidence="1">
    <location>
        <begin position="12"/>
        <end position="31"/>
    </location>
</feature>
<reference evidence="3 4" key="1">
    <citation type="journal article" date="2015" name="Microbiology (Mosc.)">
        <title>Genomics of the Weissella cibaria species with an examination of its metabolic traits.</title>
        <authorList>
            <person name="Lynch K.M."/>
            <person name="Lucid A."/>
            <person name="Arendt E.K."/>
            <person name="Sleator R.D."/>
            <person name="Lucey B."/>
            <person name="Coffey A."/>
        </authorList>
    </citation>
    <scope>NUCLEOTIDE SEQUENCE [LARGE SCALE GENOMIC DNA]</scope>
    <source>
        <strain evidence="3 4">AB3b</strain>
    </source>
</reference>
<dbReference type="Gene3D" id="3.40.570.10">
    <property type="entry name" value="Extracellular Endonuclease, subunit A"/>
    <property type="match status" value="1"/>
</dbReference>
<dbReference type="Proteomes" id="UP000032289">
    <property type="component" value="Unassembled WGS sequence"/>
</dbReference>
<evidence type="ECO:0000256" key="1">
    <source>
        <dbReference type="SAM" id="Phobius"/>
    </source>
</evidence>
<evidence type="ECO:0000313" key="3">
    <source>
        <dbReference type="EMBL" id="KIU25150.1"/>
    </source>
</evidence>
<gene>
    <name evidence="3" type="ORF">ab3b_00668</name>
</gene>
<sequence>MYGYQRRWLRRLMVIVMTVVAILIFVKRDVILDHLFNQFSQSTVAPKTPQKEDPQKKLATQDFTNQQVIAVNDNQPNFTTNDLKTDEGPWQKLSHRDWLGRPRQANVLLNKQQMPTTKRKALTVKTPGYHVYQFKQNNQQVYLYNRSHLIGYQLTGLNNDVRNLVTGTRAMNAIHEQDNQASMETYENQIATYLRQSSKHYVRYQVTPLYRNVERIPRGIELAGHSIGDDVIKFHVYIFNSQPGWQINYYTGTALQQNEEK</sequence>
<feature type="domain" description="Type VII secretion system protein EssD-like" evidence="2">
    <location>
        <begin position="90"/>
        <end position="224"/>
    </location>
</feature>
<organism evidence="3 4">
    <name type="scientific">Weissella cibaria</name>
    <dbReference type="NCBI Taxonomy" id="137591"/>
    <lineage>
        <taxon>Bacteria</taxon>
        <taxon>Bacillati</taxon>
        <taxon>Bacillota</taxon>
        <taxon>Bacilli</taxon>
        <taxon>Lactobacillales</taxon>
        <taxon>Lactobacillaceae</taxon>
        <taxon>Weissella</taxon>
    </lineage>
</organism>
<proteinExistence type="predicted"/>
<comment type="caution">
    <text evidence="3">The sequence shown here is derived from an EMBL/GenBank/DDBJ whole genome shotgun (WGS) entry which is preliminary data.</text>
</comment>
<dbReference type="PATRIC" id="fig|137591.24.peg.646"/>
<dbReference type="Pfam" id="PF13930">
    <property type="entry name" value="Endonuclea_NS_2"/>
    <property type="match status" value="1"/>
</dbReference>
<name>A0A0D1LZ60_9LACO</name>
<evidence type="ECO:0000259" key="2">
    <source>
        <dbReference type="Pfam" id="PF13930"/>
    </source>
</evidence>
<dbReference type="EMBL" id="JWHT01000014">
    <property type="protein sequence ID" value="KIU25150.1"/>
    <property type="molecule type" value="Genomic_DNA"/>
</dbReference>
<keyword evidence="1" id="KW-1133">Transmembrane helix</keyword>
<evidence type="ECO:0000313" key="4">
    <source>
        <dbReference type="Proteomes" id="UP000032289"/>
    </source>
</evidence>
<dbReference type="AlphaFoldDB" id="A0A0D1LZ60"/>
<keyword evidence="1" id="KW-0812">Transmembrane</keyword>
<keyword evidence="1" id="KW-0472">Membrane</keyword>
<protein>
    <submittedName>
        <fullName evidence="3">Streptodornase</fullName>
    </submittedName>
</protein>
<dbReference type="InterPro" id="IPR044927">
    <property type="entry name" value="Endonuclea_NS_2"/>
</dbReference>
<accession>A0A0D1LZ60</accession>